<dbReference type="Gene3D" id="1.20.1740.10">
    <property type="entry name" value="Amino acid/polyamine transporter I"/>
    <property type="match status" value="1"/>
</dbReference>
<evidence type="ECO:0000256" key="3">
    <source>
        <dbReference type="ARBA" id="ARBA00022692"/>
    </source>
</evidence>
<dbReference type="InterPro" id="IPR006093">
    <property type="entry name" value="Oxy_OxRdtase_FAD_BS"/>
</dbReference>
<dbReference type="PROSITE" id="PS51387">
    <property type="entry name" value="FAD_PCMH"/>
    <property type="match status" value="1"/>
</dbReference>
<dbReference type="GO" id="GO:0016020">
    <property type="term" value="C:membrane"/>
    <property type="evidence" value="ECO:0007669"/>
    <property type="project" value="UniProtKB-SubCell"/>
</dbReference>
<dbReference type="PANTHER" id="PTHR11785:SF512">
    <property type="entry name" value="SOBREMESA, ISOFORM B"/>
    <property type="match status" value="1"/>
</dbReference>
<evidence type="ECO:0000259" key="9">
    <source>
        <dbReference type="PROSITE" id="PS51387"/>
    </source>
</evidence>
<keyword evidence="3 7" id="KW-0812">Transmembrane</keyword>
<comment type="similarity">
    <text evidence="2">Belongs to the oxygen-dependent FAD-linked oxidoreductase family.</text>
</comment>
<dbReference type="PROSITE" id="PS00862">
    <property type="entry name" value="OX2_COVAL_FAD"/>
    <property type="match status" value="1"/>
</dbReference>
<keyword evidence="11" id="KW-1185">Reference proteome</keyword>
<keyword evidence="8" id="KW-0732">Signal</keyword>
<feature type="signal peptide" evidence="8">
    <location>
        <begin position="1"/>
        <end position="20"/>
    </location>
</feature>
<comment type="subcellular location">
    <subcellularLocation>
        <location evidence="1">Membrane</location>
        <topology evidence="1">Multi-pass membrane protein</topology>
    </subcellularLocation>
</comment>
<dbReference type="Proteomes" id="UP000044841">
    <property type="component" value="Unassembled WGS sequence"/>
</dbReference>
<dbReference type="PANTHER" id="PTHR11785">
    <property type="entry name" value="AMINO ACID TRANSPORTER"/>
    <property type="match status" value="1"/>
</dbReference>
<dbReference type="InterPro" id="IPR016166">
    <property type="entry name" value="FAD-bd_PCMH"/>
</dbReference>
<evidence type="ECO:0000313" key="11">
    <source>
        <dbReference type="Proteomes" id="UP000044841"/>
    </source>
</evidence>
<dbReference type="Gene3D" id="3.40.462.20">
    <property type="match status" value="1"/>
</dbReference>
<feature type="transmembrane region" description="Helical" evidence="7">
    <location>
        <begin position="537"/>
        <end position="558"/>
    </location>
</feature>
<dbReference type="InterPro" id="IPR050598">
    <property type="entry name" value="AminoAcid_Transporter"/>
</dbReference>
<evidence type="ECO:0000256" key="1">
    <source>
        <dbReference type="ARBA" id="ARBA00004141"/>
    </source>
</evidence>
<organism evidence="10 11">
    <name type="scientific">Rhizoctonia solani</name>
    <dbReference type="NCBI Taxonomy" id="456999"/>
    <lineage>
        <taxon>Eukaryota</taxon>
        <taxon>Fungi</taxon>
        <taxon>Dikarya</taxon>
        <taxon>Basidiomycota</taxon>
        <taxon>Agaricomycotina</taxon>
        <taxon>Agaricomycetes</taxon>
        <taxon>Cantharellales</taxon>
        <taxon>Ceratobasidiaceae</taxon>
        <taxon>Rhizoctonia</taxon>
    </lineage>
</organism>
<feature type="transmembrane region" description="Helical" evidence="7">
    <location>
        <begin position="649"/>
        <end position="670"/>
    </location>
</feature>
<dbReference type="FunFam" id="1.20.1740.10:FF:000042">
    <property type="entry name" value="Similar to amino acid transporter"/>
    <property type="match status" value="1"/>
</dbReference>
<dbReference type="Pfam" id="PF08031">
    <property type="entry name" value="BBE"/>
    <property type="match status" value="1"/>
</dbReference>
<evidence type="ECO:0000256" key="2">
    <source>
        <dbReference type="ARBA" id="ARBA00005466"/>
    </source>
</evidence>
<gene>
    <name evidence="10" type="ORF">RSOLAG22IIIB_03389</name>
</gene>
<dbReference type="AlphaFoldDB" id="A0A0K6FPE6"/>
<dbReference type="GO" id="GO:0016491">
    <property type="term" value="F:oxidoreductase activity"/>
    <property type="evidence" value="ECO:0007669"/>
    <property type="project" value="UniProtKB-KW"/>
</dbReference>
<dbReference type="Pfam" id="PF13520">
    <property type="entry name" value="AA_permease_2"/>
    <property type="match status" value="1"/>
</dbReference>
<dbReference type="Pfam" id="PF01565">
    <property type="entry name" value="FAD_binding_4"/>
    <property type="match status" value="1"/>
</dbReference>
<evidence type="ECO:0000256" key="5">
    <source>
        <dbReference type="ARBA" id="ARBA00023002"/>
    </source>
</evidence>
<accession>A0A0K6FPE6</accession>
<keyword evidence="6 7" id="KW-0472">Membrane</keyword>
<dbReference type="InterPro" id="IPR016169">
    <property type="entry name" value="FAD-bd_PCMH_sub2"/>
</dbReference>
<proteinExistence type="inferred from homology"/>
<name>A0A0K6FPE6_9AGAM</name>
<feature type="transmembrane region" description="Helical" evidence="7">
    <location>
        <begin position="772"/>
        <end position="793"/>
    </location>
</feature>
<evidence type="ECO:0000313" key="10">
    <source>
        <dbReference type="EMBL" id="CUA68150.1"/>
    </source>
</evidence>
<protein>
    <submittedName>
        <fullName evidence="10">Y+L amino acid transporter 2</fullName>
    </submittedName>
</protein>
<dbReference type="GO" id="GO:0015179">
    <property type="term" value="F:L-amino acid transmembrane transporter activity"/>
    <property type="evidence" value="ECO:0007669"/>
    <property type="project" value="TreeGrafter"/>
</dbReference>
<keyword evidence="4 7" id="KW-1133">Transmembrane helix</keyword>
<feature type="transmembrane region" description="Helical" evidence="7">
    <location>
        <begin position="622"/>
        <end position="643"/>
    </location>
</feature>
<sequence>MLRTSMFGLNLLVNAALTFASTTTRGDPLIPCLQNGSPTDAVLVPSSAGYNTSRLANINARITYYPVAIVFPTTAQDVQKYVKCGAASGVAVVGRSGGHSYASYGVGGKDGSLVIDLSKMKSVAIDASGSAKIQTGNRLGEIAQKLWDNGQRALLHGVCPYVGSGGHTAFGGFGAFSRYAGLLHDYVTSAEVVLANGTLTTASATENTDLFWALRGAGASYGIVTEWTFSTLAAPPIVISYKVDYTGIVLTVEQTRELLKNWQTIALSAPDNLSVICTVGRVRPIGGTNLYLEFRGTYYGTEADFNALSSNWSSIYSPGNFTHKVNNWYDGLVALSGPLSTSEPETSISFFAKSIFTKSAVATTQWNRLFEFIGKQGFDVDVDWFIELDRYGGAVSRKAPDFTAFAHRDAVISFQFFAGITPDPLPADGVPYLNRLAAAVDPNPKAAYVNYVDPTLTPAQWKLQYFAAHYPRLVSIKRVVDPKNVFRFPQEIGGDAPAKTIGLWNGVSLVIGLQIGSGIFSSPGVVVANASSVGASLVVWIIGGLLAWTGASSFAELGTMIPLNGGAQAYLAYAYSPLVSYLYTWTAVIVLKPGSNAIILLIFGIFFHATNPDAAPDAIPSWAIKLTAVVAVLVIAILCVATPKLGSRTAVFFTVIKFVSLIAVAVLGLIHIIRGKASTSLTDSIFAGTSPNPSSYALALYSTLWAYDGWDQTNYVAGEMKNIDRDLPRVIHLSMFSVMVLFVAANVSYFAVLPKGTVEQSNTIALDFGRELFGGVGALVFAAVVAISCFGATNGSMFTSARLIYSAAREGYLPSMFGKLHKGMKTPLNAMILQVIITLFYILIGGGFRTMLNFVGVAAWTFYFLTGVGLIILRVKEPSLPRPYKTWIITPLIFSGVSLFLLLMPIFAAPLEALAAFAFIASGIPFYFISMYFHDPNAVPRPIRWIGDRIGGLFGRKAAAGAGYMRAATEGEETVEMIQR</sequence>
<evidence type="ECO:0000256" key="7">
    <source>
        <dbReference type="SAM" id="Phobius"/>
    </source>
</evidence>
<keyword evidence="5" id="KW-0560">Oxidoreductase</keyword>
<feature type="transmembrane region" description="Helical" evidence="7">
    <location>
        <begin position="730"/>
        <end position="752"/>
    </location>
</feature>
<evidence type="ECO:0000256" key="4">
    <source>
        <dbReference type="ARBA" id="ARBA00022989"/>
    </source>
</evidence>
<evidence type="ECO:0000256" key="8">
    <source>
        <dbReference type="SAM" id="SignalP"/>
    </source>
</evidence>
<dbReference type="SUPFAM" id="SSF56176">
    <property type="entry name" value="FAD-binding/transporter-associated domain-like"/>
    <property type="match status" value="1"/>
</dbReference>
<feature type="transmembrane region" description="Helical" evidence="7">
    <location>
        <begin position="854"/>
        <end position="875"/>
    </location>
</feature>
<reference evidence="10 11" key="1">
    <citation type="submission" date="2015-07" db="EMBL/GenBank/DDBJ databases">
        <authorList>
            <person name="Noorani M."/>
        </authorList>
    </citation>
    <scope>NUCLEOTIDE SEQUENCE [LARGE SCALE GENOMIC DNA]</scope>
    <source>
        <strain evidence="10">BBA 69670</strain>
    </source>
</reference>
<feature type="transmembrane region" description="Helical" evidence="7">
    <location>
        <begin position="914"/>
        <end position="934"/>
    </location>
</feature>
<feature type="chain" id="PRO_5005502366" evidence="8">
    <location>
        <begin position="21"/>
        <end position="980"/>
    </location>
</feature>
<dbReference type="EMBL" id="CYGV01000335">
    <property type="protein sequence ID" value="CUA68150.1"/>
    <property type="molecule type" value="Genomic_DNA"/>
</dbReference>
<evidence type="ECO:0000256" key="6">
    <source>
        <dbReference type="ARBA" id="ARBA00023136"/>
    </source>
</evidence>
<dbReference type="InterPro" id="IPR012951">
    <property type="entry name" value="BBE"/>
</dbReference>
<dbReference type="GO" id="GO:0071949">
    <property type="term" value="F:FAD binding"/>
    <property type="evidence" value="ECO:0007669"/>
    <property type="project" value="InterPro"/>
</dbReference>
<dbReference type="InterPro" id="IPR036318">
    <property type="entry name" value="FAD-bd_PCMH-like_sf"/>
</dbReference>
<dbReference type="InterPro" id="IPR002293">
    <property type="entry name" value="AA/rel_permease1"/>
</dbReference>
<feature type="transmembrane region" description="Helical" evidence="7">
    <location>
        <begin position="828"/>
        <end position="848"/>
    </location>
</feature>
<dbReference type="Gene3D" id="3.30.465.10">
    <property type="match status" value="1"/>
</dbReference>
<feature type="transmembrane region" description="Helical" evidence="7">
    <location>
        <begin position="887"/>
        <end position="908"/>
    </location>
</feature>
<feature type="domain" description="FAD-binding PCMH-type" evidence="9">
    <location>
        <begin position="62"/>
        <end position="234"/>
    </location>
</feature>
<dbReference type="InterPro" id="IPR006094">
    <property type="entry name" value="Oxid_FAD_bind_N"/>
</dbReference>